<evidence type="ECO:0000313" key="7">
    <source>
        <dbReference type="Proteomes" id="UP000189545"/>
    </source>
</evidence>
<dbReference type="GO" id="GO:0050660">
    <property type="term" value="F:flavin adenine dinucleotide binding"/>
    <property type="evidence" value="ECO:0007669"/>
    <property type="project" value="InterPro"/>
</dbReference>
<dbReference type="InterPro" id="IPR017896">
    <property type="entry name" value="4Fe4S_Fe-S-bd"/>
</dbReference>
<protein>
    <submittedName>
        <fullName evidence="6">Choline dehydrogenase-like flavoprotein</fullName>
    </submittedName>
</protein>
<sequence>MVENGNQPDVIIVGTGPGGASVAKKLAEAGQSVVMLEWGDDAPLTGQLSQMVKIAGIPGKGALMHADMSLLMRGITVGGSSAINFATAMAPPLAMFQKYGIDLTQDLAAMSQALPINTLPDHLIGPLAKRISLGASSLGHDWQKLQKFVHIDKCRSSCHRCSYGCPFDAKWTAREFVDDSLHSNAVLITKAKVSRVLHRGGRVIGVEYHQAGSVHTLLADKVILAAGGVGSPRILQNSCLEQSGLAALGLDQTDFGQAGKGYFVDPVIAVMGTVDDLNCSSEQAAGQEIPMAAGMHLSDEGITLSDLTLPKPLYLAFATQVGRLDRLMAHEKTLSIMVKVKDDLGGNIGPKWLNKSLTDMDRQRLATGTELARSILKQAGATKIFNSHHFAAHPGGGVKIGELVDENLETRVKGLFVCDASVIPESWGLPPSYTLLCLGHRLGRYLSGN</sequence>
<reference evidence="6 7" key="1">
    <citation type="submission" date="2016-03" db="EMBL/GenBank/DDBJ databases">
        <title>Complete genome sequence of Shewanella psychrophila WP2, a deep sea bacterium isolated from west Pacific sediment.</title>
        <authorList>
            <person name="Xu G."/>
            <person name="Jian H."/>
        </authorList>
    </citation>
    <scope>NUCLEOTIDE SEQUENCE [LARGE SCALE GENOMIC DNA]</scope>
    <source>
        <strain evidence="6 7">WP2</strain>
    </source>
</reference>
<feature type="domain" description="4Fe-4S ferredoxin-type" evidence="5">
    <location>
        <begin position="145"/>
        <end position="175"/>
    </location>
</feature>
<dbReference type="Pfam" id="PF00732">
    <property type="entry name" value="GMC_oxred_N"/>
    <property type="match status" value="1"/>
</dbReference>
<dbReference type="Proteomes" id="UP000189545">
    <property type="component" value="Chromosome"/>
</dbReference>
<dbReference type="OrthoDB" id="9800167at2"/>
<organism evidence="6 7">
    <name type="scientific">Shewanella psychrophila</name>
    <dbReference type="NCBI Taxonomy" id="225848"/>
    <lineage>
        <taxon>Bacteria</taxon>
        <taxon>Pseudomonadati</taxon>
        <taxon>Pseudomonadota</taxon>
        <taxon>Gammaproteobacteria</taxon>
        <taxon>Alteromonadales</taxon>
        <taxon>Shewanellaceae</taxon>
        <taxon>Shewanella</taxon>
    </lineage>
</organism>
<comment type="similarity">
    <text evidence="1">Belongs to the GMC oxidoreductase family.</text>
</comment>
<keyword evidence="2" id="KW-0285">Flavoprotein</keyword>
<evidence type="ECO:0000256" key="4">
    <source>
        <dbReference type="ARBA" id="ARBA00023002"/>
    </source>
</evidence>
<evidence type="ECO:0000256" key="3">
    <source>
        <dbReference type="ARBA" id="ARBA00022827"/>
    </source>
</evidence>
<dbReference type="Pfam" id="PF05199">
    <property type="entry name" value="GMC_oxred_C"/>
    <property type="match status" value="1"/>
</dbReference>
<gene>
    <name evidence="6" type="ORF">Sps_01711</name>
</gene>
<name>A0A1S6HMX3_9GAMM</name>
<evidence type="ECO:0000256" key="1">
    <source>
        <dbReference type="ARBA" id="ARBA00010790"/>
    </source>
</evidence>
<dbReference type="RefSeq" id="WP_077752119.1">
    <property type="nucleotide sequence ID" value="NZ_CP014782.1"/>
</dbReference>
<keyword evidence="4" id="KW-0560">Oxidoreductase</keyword>
<dbReference type="PANTHER" id="PTHR46056">
    <property type="entry name" value="LONG-CHAIN-ALCOHOL OXIDASE"/>
    <property type="match status" value="1"/>
</dbReference>
<dbReference type="InterPro" id="IPR007867">
    <property type="entry name" value="GMC_OxRtase_C"/>
</dbReference>
<evidence type="ECO:0000256" key="2">
    <source>
        <dbReference type="ARBA" id="ARBA00022630"/>
    </source>
</evidence>
<dbReference type="PANTHER" id="PTHR46056:SF12">
    <property type="entry name" value="LONG-CHAIN-ALCOHOL OXIDASE"/>
    <property type="match status" value="1"/>
</dbReference>
<dbReference type="KEGG" id="spsw:Sps_01711"/>
<dbReference type="GO" id="GO:0016614">
    <property type="term" value="F:oxidoreductase activity, acting on CH-OH group of donors"/>
    <property type="evidence" value="ECO:0007669"/>
    <property type="project" value="InterPro"/>
</dbReference>
<evidence type="ECO:0000259" key="5">
    <source>
        <dbReference type="PROSITE" id="PS51379"/>
    </source>
</evidence>
<accession>A0A1S6HMX3</accession>
<dbReference type="EMBL" id="CP014782">
    <property type="protein sequence ID" value="AQS36875.1"/>
    <property type="molecule type" value="Genomic_DNA"/>
</dbReference>
<keyword evidence="3" id="KW-0274">FAD</keyword>
<dbReference type="SUPFAM" id="SSF51905">
    <property type="entry name" value="FAD/NAD(P)-binding domain"/>
    <property type="match status" value="1"/>
</dbReference>
<dbReference type="Gene3D" id="3.50.50.60">
    <property type="entry name" value="FAD/NAD(P)-binding domain"/>
    <property type="match status" value="2"/>
</dbReference>
<dbReference type="AlphaFoldDB" id="A0A1S6HMX3"/>
<keyword evidence="7" id="KW-1185">Reference proteome</keyword>
<dbReference type="InterPro" id="IPR036188">
    <property type="entry name" value="FAD/NAD-bd_sf"/>
</dbReference>
<proteinExistence type="inferred from homology"/>
<dbReference type="STRING" id="225848.Sps_01711"/>
<dbReference type="InterPro" id="IPR000172">
    <property type="entry name" value="GMC_OxRdtase_N"/>
</dbReference>
<dbReference type="PROSITE" id="PS51379">
    <property type="entry name" value="4FE4S_FER_2"/>
    <property type="match status" value="1"/>
</dbReference>
<evidence type="ECO:0000313" key="6">
    <source>
        <dbReference type="EMBL" id="AQS36875.1"/>
    </source>
</evidence>